<evidence type="ECO:0000313" key="1">
    <source>
        <dbReference type="EMBL" id="KAK3174099.1"/>
    </source>
</evidence>
<gene>
    <name evidence="1" type="ORF">OEA41_001343</name>
</gene>
<proteinExistence type="predicted"/>
<comment type="caution">
    <text evidence="1">The sequence shown here is derived from an EMBL/GenBank/DDBJ whole genome shotgun (WGS) entry which is preliminary data.</text>
</comment>
<dbReference type="Proteomes" id="UP001276659">
    <property type="component" value="Unassembled WGS sequence"/>
</dbReference>
<organism evidence="1 2">
    <name type="scientific">Lepraria neglecta</name>
    <dbReference type="NCBI Taxonomy" id="209136"/>
    <lineage>
        <taxon>Eukaryota</taxon>
        <taxon>Fungi</taxon>
        <taxon>Dikarya</taxon>
        <taxon>Ascomycota</taxon>
        <taxon>Pezizomycotina</taxon>
        <taxon>Lecanoromycetes</taxon>
        <taxon>OSLEUM clade</taxon>
        <taxon>Lecanoromycetidae</taxon>
        <taxon>Lecanorales</taxon>
        <taxon>Lecanorineae</taxon>
        <taxon>Stereocaulaceae</taxon>
        <taxon>Lepraria</taxon>
    </lineage>
</organism>
<dbReference type="EMBL" id="JASNWA010000006">
    <property type="protein sequence ID" value="KAK3174099.1"/>
    <property type="molecule type" value="Genomic_DNA"/>
</dbReference>
<accession>A0AAD9Z9V9</accession>
<protein>
    <submittedName>
        <fullName evidence="1">Uncharacterized protein</fullName>
    </submittedName>
</protein>
<keyword evidence="2" id="KW-1185">Reference proteome</keyword>
<dbReference type="AlphaFoldDB" id="A0AAD9Z9V9"/>
<name>A0AAD9Z9V9_9LECA</name>
<evidence type="ECO:0000313" key="2">
    <source>
        <dbReference type="Proteomes" id="UP001276659"/>
    </source>
</evidence>
<reference evidence="1" key="1">
    <citation type="submission" date="2022-11" db="EMBL/GenBank/DDBJ databases">
        <title>Chromosomal genome sequence assembly and mating type (MAT) locus characterization of the leprose asexual lichenized fungus Lepraria neglecta (Nyl.) Erichsen.</title>
        <authorList>
            <person name="Allen J.L."/>
            <person name="Pfeffer B."/>
        </authorList>
    </citation>
    <scope>NUCLEOTIDE SEQUENCE</scope>
    <source>
        <strain evidence="1">Allen 5258</strain>
    </source>
</reference>
<sequence>MNTTLAPLNNSFSDIHFCSPYFSRNPISDLDCIQAFSLLPLIDKPKKFKTHVPPGTPYGLPLTVSHDLAGTCAMKFETAGRSADKLDSVLFIPKQIGEMAECVMNKCVGVAREGGFVTAGIANTENFLGDPRVDADFAGGFPTSTTFFNLLLWNPEIVDYSAFNPGDYDPHIGGTLEKYTRFAAEKQAAGSESRGKLEERAEHIGNAVKRMSRTLGPTPLVHWWDGVPPGLSLPGGNGTDSACNTTLARALDANCSDLVRPVEAS</sequence>